<keyword evidence="3" id="KW-1185">Reference proteome</keyword>
<dbReference type="PIRSF" id="PIRSF006221">
    <property type="entry name" value="Ketosamine-3-kinase"/>
    <property type="match status" value="1"/>
</dbReference>
<dbReference type="GO" id="GO:0016301">
    <property type="term" value="F:kinase activity"/>
    <property type="evidence" value="ECO:0007669"/>
    <property type="project" value="UniProtKB-KW"/>
</dbReference>
<dbReference type="InterPro" id="IPR011009">
    <property type="entry name" value="Kinase-like_dom_sf"/>
</dbReference>
<name>A0ABT9B483_9ACTN</name>
<dbReference type="PANTHER" id="PTHR12149">
    <property type="entry name" value="FRUCTOSAMINE 3 KINASE-RELATED PROTEIN"/>
    <property type="match status" value="1"/>
</dbReference>
<comment type="caution">
    <text evidence="2">The sequence shown here is derived from an EMBL/GenBank/DDBJ whole genome shotgun (WGS) entry which is preliminary data.</text>
</comment>
<sequence>MTRQSAIARRVEQLLGTAVVSTAPVAGGDINAATRLRLADGRVVLLKSQPSPPAGFFASEARGLAQLAAAGAPAPEVLAVDDACLVLPWIEHGRPTVDAAEQLGRDLAELHHQPQPAYGDHADGWIGRLPLPNEACATWAEFYAHRRVQPYLRLAMERGAIDHDDAAVVAAVVARVADIVPEEPPALLHGDLWNGNVVWGADGRAWLVDPAAHAGHRETDLAMLALFGLPQLPRVLAAYAEVYPLADGWQERVGIHQLFPLLVHAAMFGGGYGDRAARIAHAFL</sequence>
<proteinExistence type="inferred from homology"/>
<comment type="similarity">
    <text evidence="1">Belongs to the fructosamine kinase family.</text>
</comment>
<dbReference type="SUPFAM" id="SSF56112">
    <property type="entry name" value="Protein kinase-like (PK-like)"/>
    <property type="match status" value="1"/>
</dbReference>
<dbReference type="Proteomes" id="UP001233314">
    <property type="component" value="Unassembled WGS sequence"/>
</dbReference>
<keyword evidence="1 2" id="KW-0418">Kinase</keyword>
<dbReference type="Gene3D" id="1.20.1270.240">
    <property type="match status" value="1"/>
</dbReference>
<dbReference type="Gene3D" id="3.30.200.20">
    <property type="entry name" value="Phosphorylase Kinase, domain 1"/>
    <property type="match status" value="1"/>
</dbReference>
<evidence type="ECO:0000313" key="2">
    <source>
        <dbReference type="EMBL" id="MDO7868397.1"/>
    </source>
</evidence>
<protein>
    <submittedName>
        <fullName evidence="2">Fructosamine kinase family protein</fullName>
    </submittedName>
</protein>
<dbReference type="EMBL" id="JAUQTA010000001">
    <property type="protein sequence ID" value="MDO7868397.1"/>
    <property type="molecule type" value="Genomic_DNA"/>
</dbReference>
<dbReference type="RefSeq" id="WP_305027772.1">
    <property type="nucleotide sequence ID" value="NZ_JAUQTA010000001.1"/>
</dbReference>
<dbReference type="Pfam" id="PF03881">
    <property type="entry name" value="Fructosamin_kin"/>
    <property type="match status" value="1"/>
</dbReference>
<accession>A0ABT9B483</accession>
<organism evidence="2 3">
    <name type="scientific">Nocardioides jiangxiensis</name>
    <dbReference type="NCBI Taxonomy" id="3064524"/>
    <lineage>
        <taxon>Bacteria</taxon>
        <taxon>Bacillati</taxon>
        <taxon>Actinomycetota</taxon>
        <taxon>Actinomycetes</taxon>
        <taxon>Propionibacteriales</taxon>
        <taxon>Nocardioidaceae</taxon>
        <taxon>Nocardioides</taxon>
    </lineage>
</organism>
<evidence type="ECO:0000256" key="1">
    <source>
        <dbReference type="PIRNR" id="PIRNR006221"/>
    </source>
</evidence>
<reference evidence="2 3" key="1">
    <citation type="submission" date="2023-07" db="EMBL/GenBank/DDBJ databases">
        <title>Nocardioides sp. nov WY-20 isolated from soil.</title>
        <authorList>
            <person name="Liu B."/>
            <person name="Wan Y."/>
        </authorList>
    </citation>
    <scope>NUCLEOTIDE SEQUENCE [LARGE SCALE GENOMIC DNA]</scope>
    <source>
        <strain evidence="2 3">WY-20</strain>
    </source>
</reference>
<evidence type="ECO:0000313" key="3">
    <source>
        <dbReference type="Proteomes" id="UP001233314"/>
    </source>
</evidence>
<dbReference type="Gene3D" id="1.10.510.10">
    <property type="entry name" value="Transferase(Phosphotransferase) domain 1"/>
    <property type="match status" value="1"/>
</dbReference>
<keyword evidence="1" id="KW-0808">Transferase</keyword>
<dbReference type="PANTHER" id="PTHR12149:SF8">
    <property type="entry name" value="PROTEIN-RIBULOSAMINE 3-KINASE"/>
    <property type="match status" value="1"/>
</dbReference>
<dbReference type="InterPro" id="IPR016477">
    <property type="entry name" value="Fructo-/Ketosamine-3-kinase"/>
</dbReference>
<gene>
    <name evidence="2" type="ORF">Q5722_08450</name>
</gene>